<protein>
    <submittedName>
        <fullName evidence="1">Uncharacterized protein</fullName>
    </submittedName>
</protein>
<organism evidence="1">
    <name type="scientific">marine sediment metagenome</name>
    <dbReference type="NCBI Taxonomy" id="412755"/>
    <lineage>
        <taxon>unclassified sequences</taxon>
        <taxon>metagenomes</taxon>
        <taxon>ecological metagenomes</taxon>
    </lineage>
</organism>
<reference evidence="1" key="1">
    <citation type="journal article" date="2015" name="Nature">
        <title>Complex archaea that bridge the gap between prokaryotes and eukaryotes.</title>
        <authorList>
            <person name="Spang A."/>
            <person name="Saw J.H."/>
            <person name="Jorgensen S.L."/>
            <person name="Zaremba-Niedzwiedzka K."/>
            <person name="Martijn J."/>
            <person name="Lind A.E."/>
            <person name="van Eijk R."/>
            <person name="Schleper C."/>
            <person name="Guy L."/>
            <person name="Ettema T.J."/>
        </authorList>
    </citation>
    <scope>NUCLEOTIDE SEQUENCE</scope>
</reference>
<dbReference type="EMBL" id="LAZR01066102">
    <property type="protein sequence ID" value="KKK54230.1"/>
    <property type="molecule type" value="Genomic_DNA"/>
</dbReference>
<gene>
    <name evidence="1" type="ORF">LCGC14_3086820</name>
</gene>
<name>A0A0F8X0A5_9ZZZZ</name>
<accession>A0A0F8X0A5</accession>
<sequence length="56" mass="6148">MSEGLEKVTLKKKWGKWTPGAVIDVDPKRLENLVDRGIAVAGVVKTSKKRKEGNDA</sequence>
<dbReference type="AlphaFoldDB" id="A0A0F8X0A5"/>
<evidence type="ECO:0000313" key="1">
    <source>
        <dbReference type="EMBL" id="KKK54230.1"/>
    </source>
</evidence>
<proteinExistence type="predicted"/>
<comment type="caution">
    <text evidence="1">The sequence shown here is derived from an EMBL/GenBank/DDBJ whole genome shotgun (WGS) entry which is preliminary data.</text>
</comment>